<keyword evidence="5" id="KW-1185">Reference proteome</keyword>
<dbReference type="Pfam" id="PF05071">
    <property type="entry name" value="NDUFA12"/>
    <property type="match status" value="1"/>
</dbReference>
<dbReference type="EMBL" id="JBEUOH010000001">
    <property type="protein sequence ID" value="KAL0902148.1"/>
    <property type="molecule type" value="Genomic_DNA"/>
</dbReference>
<accession>A0ABD0TQZ1</accession>
<sequence>MSLLGLDKWAAFVRIVAKNGGPFKSWKKLWRYDTLKDGVLRGVDCFGNRYYENTYYMLGRSRWVEYSDHVGWNYDASMVTPEWFGWLHYKTDCLPCQDCAKYCLTCCTWYHRWLLPAQENMTGTECAYYPFSTVRQHIKVWDGQFLSSMRPAL</sequence>
<dbReference type="InterPro" id="IPR007763">
    <property type="entry name" value="NDUFA12"/>
</dbReference>
<keyword evidence="2" id="KW-0249">Electron transport</keyword>
<dbReference type="PANTHER" id="PTHR12910">
    <property type="entry name" value="NADH-UBIQUINONE OXIDOREDUCTASE SUBUNIT B17.2"/>
    <property type="match status" value="1"/>
</dbReference>
<keyword evidence="2" id="KW-0496">Mitochondrion</keyword>
<dbReference type="PANTHER" id="PTHR12910:SF2">
    <property type="entry name" value="NADH DEHYDROGENASE [UBIQUINONE] 1 ALPHA SUBCOMPLEX SUBUNIT 12"/>
    <property type="match status" value="1"/>
</dbReference>
<evidence type="ECO:0000256" key="2">
    <source>
        <dbReference type="RuleBase" id="RU363103"/>
    </source>
</evidence>
<gene>
    <name evidence="4" type="ORF">ABMA27_000090</name>
    <name evidence="3" type="ORF">ABMA28_000083</name>
</gene>
<dbReference type="EMBL" id="JBEDNZ010000001">
    <property type="protein sequence ID" value="KAL0851773.1"/>
    <property type="molecule type" value="Genomic_DNA"/>
</dbReference>
<comment type="subcellular location">
    <subcellularLocation>
        <location evidence="2">Mitochondrion inner membrane</location>
        <topology evidence="2">Peripheral membrane protein</topology>
        <orientation evidence="2">Matrix side</orientation>
    </subcellularLocation>
</comment>
<evidence type="ECO:0000313" key="4">
    <source>
        <dbReference type="EMBL" id="KAL0902148.1"/>
    </source>
</evidence>
<dbReference type="GO" id="GO:0005743">
    <property type="term" value="C:mitochondrial inner membrane"/>
    <property type="evidence" value="ECO:0007669"/>
    <property type="project" value="UniProtKB-SubCell"/>
</dbReference>
<keyword evidence="2" id="KW-0472">Membrane</keyword>
<keyword evidence="2" id="KW-0999">Mitochondrion inner membrane</keyword>
<evidence type="ECO:0000313" key="3">
    <source>
        <dbReference type="EMBL" id="KAL0851773.1"/>
    </source>
</evidence>
<dbReference type="Proteomes" id="UP001549920">
    <property type="component" value="Unassembled WGS sequence"/>
</dbReference>
<keyword evidence="2" id="KW-0679">Respiratory chain</keyword>
<name>A0ABD0TQZ1_LOXSC</name>
<comment type="similarity">
    <text evidence="1 2">Belongs to the complex I NDUFA12 subunit family.</text>
</comment>
<organism evidence="3 6">
    <name type="scientific">Loxostege sticticalis</name>
    <name type="common">Beet webworm moth</name>
    <dbReference type="NCBI Taxonomy" id="481309"/>
    <lineage>
        <taxon>Eukaryota</taxon>
        <taxon>Metazoa</taxon>
        <taxon>Ecdysozoa</taxon>
        <taxon>Arthropoda</taxon>
        <taxon>Hexapoda</taxon>
        <taxon>Insecta</taxon>
        <taxon>Pterygota</taxon>
        <taxon>Neoptera</taxon>
        <taxon>Endopterygota</taxon>
        <taxon>Lepidoptera</taxon>
        <taxon>Glossata</taxon>
        <taxon>Ditrysia</taxon>
        <taxon>Pyraloidea</taxon>
        <taxon>Crambidae</taxon>
        <taxon>Pyraustinae</taxon>
        <taxon>Loxostege</taxon>
    </lineage>
</organism>
<protein>
    <recommendedName>
        <fullName evidence="2">NADH dehydrogenase [ubiquinone] 1 alpha subcomplex subunit 12</fullName>
    </recommendedName>
</protein>
<evidence type="ECO:0000313" key="5">
    <source>
        <dbReference type="Proteomes" id="UP001549920"/>
    </source>
</evidence>
<evidence type="ECO:0000313" key="6">
    <source>
        <dbReference type="Proteomes" id="UP001549921"/>
    </source>
</evidence>
<dbReference type="AlphaFoldDB" id="A0ABD0TQZ1"/>
<comment type="subunit">
    <text evidence="2">Complex I is composed of 45 different subunits.</text>
</comment>
<evidence type="ECO:0000256" key="1">
    <source>
        <dbReference type="ARBA" id="ARBA00007355"/>
    </source>
</evidence>
<comment type="caution">
    <text evidence="3">The sequence shown here is derived from an EMBL/GenBank/DDBJ whole genome shotgun (WGS) entry which is preliminary data.</text>
</comment>
<proteinExistence type="inferred from homology"/>
<reference evidence="5 6" key="1">
    <citation type="submission" date="2024-06" db="EMBL/GenBank/DDBJ databases">
        <title>A chromosome-level genome assembly of beet webworm, Loxostege sticticalis.</title>
        <authorList>
            <person name="Zhang Y."/>
        </authorList>
    </citation>
    <scope>NUCLEOTIDE SEQUENCE [LARGE SCALE GENOMIC DNA]</scope>
    <source>
        <strain evidence="4">AQ026</strain>
        <strain evidence="3">AQ028</strain>
        <tissue evidence="3">Male pupae</tissue>
        <tissue evidence="4">Whole body</tissue>
    </source>
</reference>
<keyword evidence="2" id="KW-0813">Transport</keyword>
<dbReference type="Proteomes" id="UP001549921">
    <property type="component" value="Unassembled WGS sequence"/>
</dbReference>
<comment type="function">
    <text evidence="2">Accessory subunit of the mitochondrial membrane respiratory chain NADH dehydrogenase (Complex I), that is believed not to be involved in catalysis. Complex I functions in the transfer of electrons from NADH to the respiratory chain. The immediate electron acceptor for the enzyme is believed to be ubiquinone.</text>
</comment>